<feature type="transmembrane region" description="Helical" evidence="12">
    <location>
        <begin position="249"/>
        <end position="266"/>
    </location>
</feature>
<dbReference type="Gene3D" id="1.20.1530.20">
    <property type="match status" value="1"/>
</dbReference>
<feature type="transmembrane region" description="Helical" evidence="12">
    <location>
        <begin position="177"/>
        <end position="201"/>
    </location>
</feature>
<evidence type="ECO:0000256" key="12">
    <source>
        <dbReference type="SAM" id="Phobius"/>
    </source>
</evidence>
<dbReference type="SMART" id="SM00054">
    <property type="entry name" value="EFh"/>
    <property type="match status" value="2"/>
</dbReference>
<dbReference type="CDD" id="cd00051">
    <property type="entry name" value="EFh"/>
    <property type="match status" value="1"/>
</dbReference>
<dbReference type="InterPro" id="IPR002048">
    <property type="entry name" value="EF_hand_dom"/>
</dbReference>
<dbReference type="EMBL" id="HBNR01031329">
    <property type="protein sequence ID" value="CAE4585481.1"/>
    <property type="molecule type" value="Transcribed_RNA"/>
</dbReference>
<dbReference type="Pfam" id="PF02254">
    <property type="entry name" value="TrkA_N"/>
    <property type="match status" value="1"/>
</dbReference>
<dbReference type="GO" id="GO:0005509">
    <property type="term" value="F:calcium ion binding"/>
    <property type="evidence" value="ECO:0007669"/>
    <property type="project" value="InterPro"/>
</dbReference>
<dbReference type="PANTHER" id="PTHR46157:SF4">
    <property type="entry name" value="K(+) EFFLUX ANTIPORTER 3, CHLOROPLASTIC"/>
    <property type="match status" value="1"/>
</dbReference>
<dbReference type="InterPro" id="IPR038770">
    <property type="entry name" value="Na+/solute_symporter_sf"/>
</dbReference>
<dbReference type="InterPro" id="IPR011992">
    <property type="entry name" value="EF-hand-dom_pair"/>
</dbReference>
<keyword evidence="2" id="KW-0813">Transport</keyword>
<dbReference type="AlphaFoldDB" id="A0A7S4QJC1"/>
<keyword evidence="7" id="KW-0106">Calcium</keyword>
<comment type="subcellular location">
    <subcellularLocation>
        <location evidence="1">Membrane</location>
        <topology evidence="1">Multi-pass membrane protein</topology>
    </subcellularLocation>
</comment>
<feature type="domain" description="EF-hand" evidence="13">
    <location>
        <begin position="641"/>
        <end position="672"/>
    </location>
</feature>
<evidence type="ECO:0000256" key="9">
    <source>
        <dbReference type="ARBA" id="ARBA00022989"/>
    </source>
</evidence>
<feature type="transmembrane region" description="Helical" evidence="12">
    <location>
        <begin position="328"/>
        <end position="348"/>
    </location>
</feature>
<dbReference type="GO" id="GO:0006813">
    <property type="term" value="P:potassium ion transport"/>
    <property type="evidence" value="ECO:0007669"/>
    <property type="project" value="UniProtKB-KW"/>
</dbReference>
<feature type="transmembrane region" description="Helical" evidence="12">
    <location>
        <begin position="302"/>
        <end position="322"/>
    </location>
</feature>
<feature type="domain" description="EF-hand" evidence="13">
    <location>
        <begin position="605"/>
        <end position="640"/>
    </location>
</feature>
<dbReference type="InterPro" id="IPR006153">
    <property type="entry name" value="Cation/H_exchanger_TM"/>
</dbReference>
<dbReference type="SUPFAM" id="SSF47473">
    <property type="entry name" value="EF-hand"/>
    <property type="match status" value="1"/>
</dbReference>
<evidence type="ECO:0000256" key="11">
    <source>
        <dbReference type="ARBA" id="ARBA00023136"/>
    </source>
</evidence>
<dbReference type="GO" id="GO:0016020">
    <property type="term" value="C:membrane"/>
    <property type="evidence" value="ECO:0007669"/>
    <property type="project" value="UniProtKB-SubCell"/>
</dbReference>
<keyword evidence="9 12" id="KW-1133">Transmembrane helix</keyword>
<evidence type="ECO:0000256" key="2">
    <source>
        <dbReference type="ARBA" id="ARBA00022448"/>
    </source>
</evidence>
<dbReference type="PANTHER" id="PTHR46157">
    <property type="entry name" value="K(+) EFFLUX ANTIPORTER 3, CHLOROPLASTIC"/>
    <property type="match status" value="1"/>
</dbReference>
<keyword evidence="5 12" id="KW-0812">Transmembrane</keyword>
<evidence type="ECO:0000256" key="1">
    <source>
        <dbReference type="ARBA" id="ARBA00004141"/>
    </source>
</evidence>
<evidence type="ECO:0000256" key="7">
    <source>
        <dbReference type="ARBA" id="ARBA00022837"/>
    </source>
</evidence>
<keyword evidence="3" id="KW-0050">Antiport</keyword>
<evidence type="ECO:0000259" key="13">
    <source>
        <dbReference type="PROSITE" id="PS50222"/>
    </source>
</evidence>
<reference evidence="15" key="1">
    <citation type="submission" date="2021-01" db="EMBL/GenBank/DDBJ databases">
        <authorList>
            <person name="Corre E."/>
            <person name="Pelletier E."/>
            <person name="Niang G."/>
            <person name="Scheremetjew M."/>
            <person name="Finn R."/>
            <person name="Kale V."/>
            <person name="Holt S."/>
            <person name="Cochrane G."/>
            <person name="Meng A."/>
            <person name="Brown T."/>
            <person name="Cohen L."/>
        </authorList>
    </citation>
    <scope>NUCLEOTIDE SEQUENCE</scope>
    <source>
        <strain evidence="15">CCMP3105</strain>
    </source>
</reference>
<keyword evidence="4" id="KW-0633">Potassium transport</keyword>
<keyword evidence="11 12" id="KW-0472">Membrane</keyword>
<dbReference type="Gene3D" id="1.10.238.10">
    <property type="entry name" value="EF-hand"/>
    <property type="match status" value="1"/>
</dbReference>
<evidence type="ECO:0000256" key="4">
    <source>
        <dbReference type="ARBA" id="ARBA00022538"/>
    </source>
</evidence>
<feature type="transmembrane region" description="Helical" evidence="12">
    <location>
        <begin position="360"/>
        <end position="378"/>
    </location>
</feature>
<feature type="transmembrane region" description="Helical" evidence="12">
    <location>
        <begin position="84"/>
        <end position="103"/>
    </location>
</feature>
<protein>
    <recommendedName>
        <fullName evidence="16">Calmodulin</fullName>
    </recommendedName>
</protein>
<organism evidence="15">
    <name type="scientific">Alexandrium monilatum</name>
    <dbReference type="NCBI Taxonomy" id="311494"/>
    <lineage>
        <taxon>Eukaryota</taxon>
        <taxon>Sar</taxon>
        <taxon>Alveolata</taxon>
        <taxon>Dinophyceae</taxon>
        <taxon>Gonyaulacales</taxon>
        <taxon>Pyrocystaceae</taxon>
        <taxon>Alexandrium</taxon>
    </lineage>
</organism>
<dbReference type="FunFam" id="1.10.238.10:FF:000003">
    <property type="entry name" value="Calmodulin A"/>
    <property type="match status" value="1"/>
</dbReference>
<keyword evidence="6" id="KW-0677">Repeat</keyword>
<evidence type="ECO:0000256" key="8">
    <source>
        <dbReference type="ARBA" id="ARBA00022958"/>
    </source>
</evidence>
<feature type="domain" description="RCK N-terminal" evidence="14">
    <location>
        <begin position="442"/>
        <end position="560"/>
    </location>
</feature>
<dbReference type="SUPFAM" id="SSF51735">
    <property type="entry name" value="NAD(P)-binding Rossmann-fold domains"/>
    <property type="match status" value="1"/>
</dbReference>
<evidence type="ECO:0000256" key="10">
    <source>
        <dbReference type="ARBA" id="ARBA00023065"/>
    </source>
</evidence>
<dbReference type="Gene3D" id="3.40.50.720">
    <property type="entry name" value="NAD(P)-binding Rossmann-like Domain"/>
    <property type="match status" value="1"/>
</dbReference>
<evidence type="ECO:0008006" key="16">
    <source>
        <dbReference type="Google" id="ProtNLM"/>
    </source>
</evidence>
<dbReference type="GO" id="GO:1902600">
    <property type="term" value="P:proton transmembrane transport"/>
    <property type="evidence" value="ECO:0007669"/>
    <property type="project" value="InterPro"/>
</dbReference>
<name>A0A7S4QJC1_9DINO</name>
<evidence type="ECO:0000313" key="15">
    <source>
        <dbReference type="EMBL" id="CAE4585481.1"/>
    </source>
</evidence>
<dbReference type="InterPro" id="IPR003148">
    <property type="entry name" value="RCK_N"/>
</dbReference>
<keyword evidence="8" id="KW-0630">Potassium</keyword>
<keyword evidence="10" id="KW-0406">Ion transport</keyword>
<dbReference type="Pfam" id="PF13499">
    <property type="entry name" value="EF-hand_7"/>
    <property type="match status" value="1"/>
</dbReference>
<evidence type="ECO:0000256" key="5">
    <source>
        <dbReference type="ARBA" id="ARBA00022692"/>
    </source>
</evidence>
<dbReference type="PROSITE" id="PS50222">
    <property type="entry name" value="EF_HAND_2"/>
    <property type="match status" value="2"/>
</dbReference>
<evidence type="ECO:0000259" key="14">
    <source>
        <dbReference type="PROSITE" id="PS51201"/>
    </source>
</evidence>
<dbReference type="GO" id="GO:0015297">
    <property type="term" value="F:antiporter activity"/>
    <property type="evidence" value="ECO:0007669"/>
    <property type="project" value="UniProtKB-KW"/>
</dbReference>
<feature type="transmembrane region" description="Helical" evidence="12">
    <location>
        <begin position="221"/>
        <end position="242"/>
    </location>
</feature>
<dbReference type="Pfam" id="PF00999">
    <property type="entry name" value="Na_H_Exchanger"/>
    <property type="match status" value="1"/>
</dbReference>
<sequence>MLSSQAVAWRVACAVWRFVVTELGHLDHLVYPGAARDVMGLLSATALLVPLVKKLGTSPIIAFLLMGVLLGPSGFDLISSEHEAHVLAEFGIIFFLFEMGLELSIEKVLSMKYDVFGLGFAQYVVTGLLIAGCAHLFVPGLPAGALVVLGGALALSTSAFVLQLIKDKGQLGTRYGRASLGVLLFQDMAVVPLLVVVPLLAGAGGGAVLGKALAHAAGRSVLALAIIVVVGKFVINRIFFLVSSVNSSEAFLSVTFLTVLLCSSITEGLGLSNTLGAFFGGVLLAETNYRHQIEADIAPFRGMLLGLFFVTVGFSIDLGLLASEWATILPLILGLLAVKALVVAAACAKAGLSGPSAVQASLLLAPGGEFAFVAFGLAERLGLISLHLDKLLVTATALSMSLTPVMARLGDWLAAQIRAMAAADGEDAEGQAMLERVQSADRGFVVVCGYGRIGKVVCNLLDVEETVSYIAFDIDPAKAIEARREGLPVFLADCTRREVLENFKVKEARLVVIAVADKNAANQTATAIRQRYPKLPMLVRAMDNEHQDHLTSALGVTAVVPQLPADSVLLSLPFGGAVLRRLGFPESEIDGLLEEERRKIYDGVAGPKGLVDAFKLLDDDGDGKLSRAELRRGLSNVGKSMGDEEFERLYVSADINSDGWIDYQEFAKLMVK</sequence>
<proteinExistence type="predicted"/>
<dbReference type="PROSITE" id="PS00018">
    <property type="entry name" value="EF_HAND_1"/>
    <property type="match status" value="2"/>
</dbReference>
<gene>
    <name evidence="15" type="ORF">AMON00008_LOCUS21397</name>
</gene>
<feature type="transmembrane region" description="Helical" evidence="12">
    <location>
        <begin position="143"/>
        <end position="165"/>
    </location>
</feature>
<evidence type="ECO:0000256" key="6">
    <source>
        <dbReference type="ARBA" id="ARBA00022737"/>
    </source>
</evidence>
<accession>A0A7S4QJC1</accession>
<dbReference type="PROSITE" id="PS51201">
    <property type="entry name" value="RCK_N"/>
    <property type="match status" value="1"/>
</dbReference>
<dbReference type="InterPro" id="IPR036291">
    <property type="entry name" value="NAD(P)-bd_dom_sf"/>
</dbReference>
<feature type="transmembrane region" description="Helical" evidence="12">
    <location>
        <begin position="59"/>
        <end position="78"/>
    </location>
</feature>
<dbReference type="InterPro" id="IPR018247">
    <property type="entry name" value="EF_Hand_1_Ca_BS"/>
</dbReference>
<feature type="transmembrane region" description="Helical" evidence="12">
    <location>
        <begin position="115"/>
        <end position="137"/>
    </location>
</feature>
<evidence type="ECO:0000256" key="3">
    <source>
        <dbReference type="ARBA" id="ARBA00022449"/>
    </source>
</evidence>